<sequence length="457" mass="50794">MDNLVAQQIPHDSAAEKAVLGAIFIDPEVINDVNSVLEPNDFYEHANRLIYNALLALYDENKSIDLVTLQEELKRRNQLEELGDMAYVSEILAATPTSFHAKDYARIVHQKAILRNLINASQKIISSAVQGADSVEDILTNAESEIMNVSNENGSSGFHNIADLVKGAVDQISQNAQNQDVVTGVRTGFKTLDEMTTGLHEDELIILAARPGVGKTSFAMNIAKNVGVTEKLPVAVFSLEMSGEQLVQRMLASTGLIDSQHLRTGVLEEKEWGQLEMAANVLSQAPIFIDDTPGIKISEIRSECLALQKEQHGLGLVVIDYLQLIEGPKTESRQQEVSAISRQLKKMAKELHVPVISLSQLSRSVEQRQDKRPILSDLRESGSIEQDADIVGFLYRDDYYRDEDEDDSEPKEDPENVEVEVIIEKNRSGRRGTANLMFSKPYNRFSNLDKAHDNNQG</sequence>
<evidence type="ECO:0000256" key="6">
    <source>
        <dbReference type="ARBA" id="ARBA00022806"/>
    </source>
</evidence>
<dbReference type="SUPFAM" id="SSF52540">
    <property type="entry name" value="P-loop containing nucleoside triphosphate hydrolases"/>
    <property type="match status" value="1"/>
</dbReference>
<keyword evidence="8 12" id="KW-0238">DNA-binding</keyword>
<dbReference type="InterPro" id="IPR016136">
    <property type="entry name" value="DNA_helicase_N/primase_C"/>
</dbReference>
<dbReference type="GO" id="GO:0005524">
    <property type="term" value="F:ATP binding"/>
    <property type="evidence" value="ECO:0007669"/>
    <property type="project" value="UniProtKB-UniRule"/>
</dbReference>
<dbReference type="PATRIC" id="fig|1293597.4.peg.361"/>
<dbReference type="InterPro" id="IPR027417">
    <property type="entry name" value="P-loop_NTPase"/>
</dbReference>
<feature type="domain" description="SF4 helicase" evidence="13">
    <location>
        <begin position="178"/>
        <end position="452"/>
    </location>
</feature>
<keyword evidence="2 12" id="KW-0639">Primosome</keyword>
<comment type="caution">
    <text evidence="14">The sequence shown here is derived from an EMBL/GenBank/DDBJ whole genome shotgun (WGS) entry which is preliminary data.</text>
</comment>
<comment type="function">
    <text evidence="12">The main replicative DNA helicase, it participates in initiation and elongation during chromosome replication. Travels ahead of the DNA replisome, separating dsDNA into templates for DNA synthesis. A processive ATP-dependent 5'-3' DNA helicase it has DNA-dependent ATPase activity.</text>
</comment>
<dbReference type="GO" id="GO:0042802">
    <property type="term" value="F:identical protein binding"/>
    <property type="evidence" value="ECO:0007669"/>
    <property type="project" value="UniProtKB-ARBA"/>
</dbReference>
<evidence type="ECO:0000256" key="4">
    <source>
        <dbReference type="ARBA" id="ARBA00022741"/>
    </source>
</evidence>
<comment type="similarity">
    <text evidence="1 12">Belongs to the helicase family. DnaB subfamily.</text>
</comment>
<dbReference type="InterPro" id="IPR007694">
    <property type="entry name" value="DNA_helicase_DnaB-like_C"/>
</dbReference>
<evidence type="ECO:0000256" key="1">
    <source>
        <dbReference type="ARBA" id="ARBA00008428"/>
    </source>
</evidence>
<dbReference type="FunFam" id="1.10.860.10:FF:000001">
    <property type="entry name" value="Replicative DNA helicase"/>
    <property type="match status" value="1"/>
</dbReference>
<evidence type="ECO:0000256" key="12">
    <source>
        <dbReference type="RuleBase" id="RU362085"/>
    </source>
</evidence>
<keyword evidence="4 12" id="KW-0547">Nucleotide-binding</keyword>
<organism evidence="14 15">
    <name type="scientific">Lactobacillus equicursoris DSM 19284 = JCM 14600 = CIP 110162</name>
    <dbReference type="NCBI Taxonomy" id="1293597"/>
    <lineage>
        <taxon>Bacteria</taxon>
        <taxon>Bacillati</taxon>
        <taxon>Bacillota</taxon>
        <taxon>Bacilli</taxon>
        <taxon>Lactobacillales</taxon>
        <taxon>Lactobacillaceae</taxon>
        <taxon>Lactobacillus</taxon>
    </lineage>
</organism>
<dbReference type="GO" id="GO:0016887">
    <property type="term" value="F:ATP hydrolysis activity"/>
    <property type="evidence" value="ECO:0007669"/>
    <property type="project" value="RHEA"/>
</dbReference>
<name>A0A0R1M2K7_9LACO</name>
<dbReference type="GO" id="GO:0003677">
    <property type="term" value="F:DNA binding"/>
    <property type="evidence" value="ECO:0007669"/>
    <property type="project" value="UniProtKB-UniRule"/>
</dbReference>
<evidence type="ECO:0000256" key="10">
    <source>
        <dbReference type="ARBA" id="ARBA00048954"/>
    </source>
</evidence>
<evidence type="ECO:0000256" key="8">
    <source>
        <dbReference type="ARBA" id="ARBA00023125"/>
    </source>
</evidence>
<evidence type="ECO:0000256" key="3">
    <source>
        <dbReference type="ARBA" id="ARBA00022705"/>
    </source>
</evidence>
<dbReference type="NCBIfam" id="TIGR00665">
    <property type="entry name" value="DnaB"/>
    <property type="match status" value="1"/>
</dbReference>
<dbReference type="AlphaFoldDB" id="A0A0R1M2K7"/>
<dbReference type="Proteomes" id="UP000051074">
    <property type="component" value="Unassembled WGS sequence"/>
</dbReference>
<dbReference type="PANTHER" id="PTHR30153">
    <property type="entry name" value="REPLICATIVE DNA HELICASE DNAB"/>
    <property type="match status" value="1"/>
</dbReference>
<dbReference type="SUPFAM" id="SSF48024">
    <property type="entry name" value="N-terminal domain of DnaB helicase"/>
    <property type="match status" value="1"/>
</dbReference>
<dbReference type="Pfam" id="PF00772">
    <property type="entry name" value="DnaB"/>
    <property type="match status" value="1"/>
</dbReference>
<dbReference type="GO" id="GO:0006269">
    <property type="term" value="P:DNA replication, synthesis of primer"/>
    <property type="evidence" value="ECO:0007669"/>
    <property type="project" value="UniProtKB-UniRule"/>
</dbReference>
<keyword evidence="9" id="KW-0413">Isomerase</keyword>
<keyword evidence="7 12" id="KW-0067">ATP-binding</keyword>
<dbReference type="CDD" id="cd00984">
    <property type="entry name" value="DnaB_C"/>
    <property type="match status" value="1"/>
</dbReference>
<dbReference type="FunFam" id="3.40.50.300:FF:000076">
    <property type="entry name" value="Replicative DNA helicase"/>
    <property type="match status" value="1"/>
</dbReference>
<dbReference type="InterPro" id="IPR036185">
    <property type="entry name" value="DNA_heli_DnaB-like_N_sf"/>
</dbReference>
<dbReference type="InterPro" id="IPR007692">
    <property type="entry name" value="DNA_helicase_DnaB"/>
</dbReference>
<dbReference type="Gene3D" id="1.10.860.10">
    <property type="entry name" value="DNAb Helicase, Chain A"/>
    <property type="match status" value="1"/>
</dbReference>
<evidence type="ECO:0000256" key="5">
    <source>
        <dbReference type="ARBA" id="ARBA00022801"/>
    </source>
</evidence>
<evidence type="ECO:0000256" key="11">
    <source>
        <dbReference type="NCBIfam" id="TIGR00665"/>
    </source>
</evidence>
<keyword evidence="15" id="KW-1185">Reference proteome</keyword>
<gene>
    <name evidence="14" type="ORF">FC20_GL000316</name>
</gene>
<evidence type="ECO:0000313" key="14">
    <source>
        <dbReference type="EMBL" id="KRL02285.1"/>
    </source>
</evidence>
<dbReference type="GO" id="GO:0043139">
    <property type="term" value="F:5'-3' DNA helicase activity"/>
    <property type="evidence" value="ECO:0007669"/>
    <property type="project" value="UniProtKB-EC"/>
</dbReference>
<dbReference type="EC" id="5.6.2.3" evidence="11 12"/>
<keyword evidence="6 12" id="KW-0347">Helicase</keyword>
<accession>A0A0R1M2K7</accession>
<dbReference type="PANTHER" id="PTHR30153:SF2">
    <property type="entry name" value="REPLICATIVE DNA HELICASE"/>
    <property type="match status" value="1"/>
</dbReference>
<protein>
    <recommendedName>
        <fullName evidence="11 12">Replicative DNA helicase</fullName>
        <ecNumber evidence="11 12">5.6.2.3</ecNumber>
    </recommendedName>
</protein>
<proteinExistence type="inferred from homology"/>
<dbReference type="Gene3D" id="3.40.50.300">
    <property type="entry name" value="P-loop containing nucleotide triphosphate hydrolases"/>
    <property type="match status" value="1"/>
</dbReference>
<comment type="catalytic activity">
    <reaction evidence="10 12">
        <text>ATP + H2O = ADP + phosphate + H(+)</text>
        <dbReference type="Rhea" id="RHEA:13065"/>
        <dbReference type="ChEBI" id="CHEBI:15377"/>
        <dbReference type="ChEBI" id="CHEBI:15378"/>
        <dbReference type="ChEBI" id="CHEBI:30616"/>
        <dbReference type="ChEBI" id="CHEBI:43474"/>
        <dbReference type="ChEBI" id="CHEBI:456216"/>
        <dbReference type="EC" id="5.6.2.3"/>
    </reaction>
</comment>
<evidence type="ECO:0000259" key="13">
    <source>
        <dbReference type="PROSITE" id="PS51199"/>
    </source>
</evidence>
<dbReference type="Pfam" id="PF03796">
    <property type="entry name" value="DnaB_C"/>
    <property type="match status" value="1"/>
</dbReference>
<keyword evidence="5 12" id="KW-0378">Hydrolase</keyword>
<dbReference type="GO" id="GO:0005829">
    <property type="term" value="C:cytosol"/>
    <property type="evidence" value="ECO:0007669"/>
    <property type="project" value="TreeGrafter"/>
</dbReference>
<dbReference type="InterPro" id="IPR007693">
    <property type="entry name" value="DNA_helicase_DnaB-like_N"/>
</dbReference>
<evidence type="ECO:0000313" key="15">
    <source>
        <dbReference type="Proteomes" id="UP000051074"/>
    </source>
</evidence>
<evidence type="ECO:0000256" key="9">
    <source>
        <dbReference type="ARBA" id="ARBA00023235"/>
    </source>
</evidence>
<dbReference type="GO" id="GO:1990077">
    <property type="term" value="C:primosome complex"/>
    <property type="evidence" value="ECO:0007669"/>
    <property type="project" value="UniProtKB-UniRule"/>
</dbReference>
<dbReference type="STRING" id="1293597.FC20_GL000316"/>
<dbReference type="EMBL" id="AZDU01000014">
    <property type="protein sequence ID" value="KRL02285.1"/>
    <property type="molecule type" value="Genomic_DNA"/>
</dbReference>
<dbReference type="PROSITE" id="PS51199">
    <property type="entry name" value="SF4_HELICASE"/>
    <property type="match status" value="1"/>
</dbReference>
<evidence type="ECO:0000256" key="7">
    <source>
        <dbReference type="ARBA" id="ARBA00022840"/>
    </source>
</evidence>
<keyword evidence="3 12" id="KW-0235">DNA replication</keyword>
<evidence type="ECO:0000256" key="2">
    <source>
        <dbReference type="ARBA" id="ARBA00022515"/>
    </source>
</evidence>
<dbReference type="NCBIfam" id="NF004384">
    <property type="entry name" value="PRK05748.1"/>
    <property type="match status" value="1"/>
</dbReference>
<dbReference type="RefSeq" id="WP_009557442.1">
    <property type="nucleotide sequence ID" value="NZ_AZDU01000014.1"/>
</dbReference>
<reference evidence="14 15" key="1">
    <citation type="journal article" date="2015" name="Genome Announc.">
        <title>Expanding the biotechnology potential of lactobacilli through comparative genomics of 213 strains and associated genera.</title>
        <authorList>
            <person name="Sun Z."/>
            <person name="Harris H.M."/>
            <person name="McCann A."/>
            <person name="Guo C."/>
            <person name="Argimon S."/>
            <person name="Zhang W."/>
            <person name="Yang X."/>
            <person name="Jeffery I.B."/>
            <person name="Cooney J.C."/>
            <person name="Kagawa T.F."/>
            <person name="Liu W."/>
            <person name="Song Y."/>
            <person name="Salvetti E."/>
            <person name="Wrobel A."/>
            <person name="Rasinkangas P."/>
            <person name="Parkhill J."/>
            <person name="Rea M.C."/>
            <person name="O'Sullivan O."/>
            <person name="Ritari J."/>
            <person name="Douillard F.P."/>
            <person name="Paul Ross R."/>
            <person name="Yang R."/>
            <person name="Briner A.E."/>
            <person name="Felis G.E."/>
            <person name="de Vos W.M."/>
            <person name="Barrangou R."/>
            <person name="Klaenhammer T.R."/>
            <person name="Caufield P.W."/>
            <person name="Cui Y."/>
            <person name="Zhang H."/>
            <person name="O'Toole P.W."/>
        </authorList>
    </citation>
    <scope>NUCLEOTIDE SEQUENCE [LARGE SCALE GENOMIC DNA]</scope>
    <source>
        <strain evidence="14 15">DSM 19284</strain>
    </source>
</reference>